<evidence type="ECO:0000256" key="8">
    <source>
        <dbReference type="RuleBase" id="RU362056"/>
    </source>
</evidence>
<proteinExistence type="inferred from homology"/>
<name>A0A9J7LVF6_BRAFL</name>
<reference evidence="12" key="2">
    <citation type="submission" date="2025-08" db="UniProtKB">
        <authorList>
            <consortium name="RefSeq"/>
        </authorList>
    </citation>
    <scope>IDENTIFICATION</scope>
    <source>
        <strain evidence="12">S238N-H82</strain>
        <tissue evidence="12">Testes</tissue>
    </source>
</reference>
<feature type="transmembrane region" description="Helical" evidence="8">
    <location>
        <begin position="95"/>
        <end position="115"/>
    </location>
</feature>
<dbReference type="InterPro" id="IPR002350">
    <property type="entry name" value="Kazal_dom"/>
</dbReference>
<evidence type="ECO:0000313" key="11">
    <source>
        <dbReference type="Proteomes" id="UP000001554"/>
    </source>
</evidence>
<dbReference type="PANTHER" id="PTHR11388:SF160">
    <property type="entry name" value="SOLUTE CARRIER ORGANIC ANION TRANSPORTER FAMILY MEMBER"/>
    <property type="match status" value="1"/>
</dbReference>
<dbReference type="GO" id="GO:0016323">
    <property type="term" value="C:basolateral plasma membrane"/>
    <property type="evidence" value="ECO:0000318"/>
    <property type="project" value="GO_Central"/>
</dbReference>
<evidence type="ECO:0000259" key="9">
    <source>
        <dbReference type="PROSITE" id="PS50850"/>
    </source>
</evidence>
<organism evidence="11 12">
    <name type="scientific">Branchiostoma floridae</name>
    <name type="common">Florida lancelet</name>
    <name type="synonym">Amphioxus</name>
    <dbReference type="NCBI Taxonomy" id="7739"/>
    <lineage>
        <taxon>Eukaryota</taxon>
        <taxon>Metazoa</taxon>
        <taxon>Chordata</taxon>
        <taxon>Cephalochordata</taxon>
        <taxon>Leptocardii</taxon>
        <taxon>Amphioxiformes</taxon>
        <taxon>Branchiostomatidae</taxon>
        <taxon>Branchiostoma</taxon>
    </lineage>
</organism>
<feature type="transmembrane region" description="Helical" evidence="8">
    <location>
        <begin position="122"/>
        <end position="141"/>
    </location>
</feature>
<evidence type="ECO:0000313" key="12">
    <source>
        <dbReference type="RefSeq" id="XP_035688889.1"/>
    </source>
</evidence>
<dbReference type="NCBIfam" id="TIGR00805">
    <property type="entry name" value="oat"/>
    <property type="match status" value="1"/>
</dbReference>
<dbReference type="SUPFAM" id="SSF103473">
    <property type="entry name" value="MFS general substrate transporter"/>
    <property type="match status" value="1"/>
</dbReference>
<dbReference type="KEGG" id="bfo:118424431"/>
<dbReference type="CDD" id="cd17336">
    <property type="entry name" value="MFS_SLCO_OATP"/>
    <property type="match status" value="1"/>
</dbReference>
<dbReference type="Proteomes" id="UP000001554">
    <property type="component" value="Chromosome 10"/>
</dbReference>
<evidence type="ECO:0000256" key="4">
    <source>
        <dbReference type="ARBA" id="ARBA00022692"/>
    </source>
</evidence>
<reference evidence="11" key="1">
    <citation type="journal article" date="2020" name="Nat. Ecol. Evol.">
        <title>Deeply conserved synteny resolves early events in vertebrate evolution.</title>
        <authorList>
            <person name="Simakov O."/>
            <person name="Marletaz F."/>
            <person name="Yue J.X."/>
            <person name="O'Connell B."/>
            <person name="Jenkins J."/>
            <person name="Brandt A."/>
            <person name="Calef R."/>
            <person name="Tung C.H."/>
            <person name="Huang T.K."/>
            <person name="Schmutz J."/>
            <person name="Satoh N."/>
            <person name="Yu J.K."/>
            <person name="Putnam N.H."/>
            <person name="Green R.E."/>
            <person name="Rokhsar D.S."/>
        </authorList>
    </citation>
    <scope>NUCLEOTIDE SEQUENCE [LARGE SCALE GENOMIC DNA]</scope>
    <source>
        <strain evidence="11">S238N-H82</strain>
    </source>
</reference>
<evidence type="ECO:0000256" key="1">
    <source>
        <dbReference type="ARBA" id="ARBA00004651"/>
    </source>
</evidence>
<dbReference type="InterPro" id="IPR036058">
    <property type="entry name" value="Kazal_dom_sf"/>
</dbReference>
<dbReference type="PROSITE" id="PS51465">
    <property type="entry name" value="KAZAL_2"/>
    <property type="match status" value="1"/>
</dbReference>
<dbReference type="OrthoDB" id="5062115at2759"/>
<dbReference type="AlphaFoldDB" id="A0A9J7LVF6"/>
<dbReference type="InterPro" id="IPR020846">
    <property type="entry name" value="MFS_dom"/>
</dbReference>
<dbReference type="Gene3D" id="1.20.1250.20">
    <property type="entry name" value="MFS general substrate transporter like domains"/>
    <property type="match status" value="1"/>
</dbReference>
<dbReference type="SUPFAM" id="SSF100895">
    <property type="entry name" value="Kazal-type serine protease inhibitors"/>
    <property type="match status" value="1"/>
</dbReference>
<evidence type="ECO:0000256" key="7">
    <source>
        <dbReference type="ARBA" id="ARBA00023157"/>
    </source>
</evidence>
<dbReference type="GeneID" id="118424431"/>
<feature type="domain" description="Kazal-like" evidence="10">
    <location>
        <begin position="447"/>
        <end position="497"/>
    </location>
</feature>
<protein>
    <recommendedName>
        <fullName evidence="8">Solute carrier organic anion transporter family member</fullName>
    </recommendedName>
</protein>
<feature type="transmembrane region" description="Helical" evidence="8">
    <location>
        <begin position="527"/>
        <end position="554"/>
    </location>
</feature>
<evidence type="ECO:0000256" key="5">
    <source>
        <dbReference type="ARBA" id="ARBA00022989"/>
    </source>
</evidence>
<keyword evidence="6 8" id="KW-0472">Membrane</keyword>
<evidence type="ECO:0000256" key="3">
    <source>
        <dbReference type="ARBA" id="ARBA00022475"/>
    </source>
</evidence>
<feature type="transmembrane region" description="Helical" evidence="8">
    <location>
        <begin position="616"/>
        <end position="640"/>
    </location>
</feature>
<evidence type="ECO:0000256" key="2">
    <source>
        <dbReference type="ARBA" id="ARBA00009657"/>
    </source>
</evidence>
<dbReference type="InterPro" id="IPR004156">
    <property type="entry name" value="OATP"/>
</dbReference>
<keyword evidence="8" id="KW-0813">Transport</keyword>
<dbReference type="GO" id="GO:0015347">
    <property type="term" value="F:sodium-independent organic anion transmembrane transporter activity"/>
    <property type="evidence" value="ECO:0000318"/>
    <property type="project" value="GO_Central"/>
</dbReference>
<gene>
    <name evidence="12" type="primary">LOC118424431</name>
</gene>
<dbReference type="Pfam" id="PF03137">
    <property type="entry name" value="OATP"/>
    <property type="match status" value="1"/>
</dbReference>
<feature type="transmembrane region" description="Helical" evidence="8">
    <location>
        <begin position="324"/>
        <end position="343"/>
    </location>
</feature>
<feature type="transmembrane region" description="Helical" evidence="8">
    <location>
        <begin position="56"/>
        <end position="75"/>
    </location>
</feature>
<keyword evidence="8" id="KW-0406">Ion transport</keyword>
<keyword evidence="4 8" id="KW-0812">Transmembrane</keyword>
<evidence type="ECO:0000256" key="6">
    <source>
        <dbReference type="ARBA" id="ARBA00023136"/>
    </source>
</evidence>
<sequence length="673" mass="72560">MTKEKDDGDSIINHSYVRRLLSTESTQSNGDDHLTRYGWGTFRPQILQCLSGVKGLLFLISFYVIAQGLIVGGLVNTSLSTIERRYRLSSSQLGLIVTSNDIITGCIFFIITYLVRSRRAKIKLLSAGALILTTGAIIWILPHFMVGLYNYGSLVEKACDPAGDGAGSECDDGQRGLSSYMFMFIAAQVFFGTSSIPLYTFGSDLIEGTAPPNAGGFYLGIFGALAGVGPAIGYMLNGQLLNIYIDFNKPGAVPPSAGPSDARWLGAWWLAVPPFALLPFMVSPWLAGIPSQLPGRAVSINQQVTSKDRPQKPWVTLFREVRSLVGNGTLIGLMLSSLGMSYIGGGMGTFGVKYMESQFALSAGWSAVIVGMIFIPGGILGSLLGGYVMKRFKLGIAGALKMAIILSSSLFVISFAFLLRCDNITMAGVTAPYGSGPNPQTPVYGAAAMTGDCMKNCNCPLAYEPVCGTGGVEFFSPCYAGCRTKPVGDSEEYGSCGCVTHDTTIPVTTPNNFTTVTPGHCASDCKILPFVLAMLTYYAVASAMWGPALTFVALRCVPEDQRSVGLGFQGVIRKLLANIPCPMLFGAFLDKACLMWEESCDERGACLIYDNSKLGLYFFILTFIFSCWAVLGLFGALISWNRRESKIPRAENIQREDEKARNRVSFVLDDESV</sequence>
<feature type="transmembrane region" description="Helical" evidence="8">
    <location>
        <begin position="399"/>
        <end position="419"/>
    </location>
</feature>
<keyword evidence="5 8" id="KW-1133">Transmembrane helix</keyword>
<accession>A0A9J7LVF6</accession>
<dbReference type="GO" id="GO:0043252">
    <property type="term" value="P:sodium-independent organic anion transport"/>
    <property type="evidence" value="ECO:0000318"/>
    <property type="project" value="GO_Central"/>
</dbReference>
<dbReference type="Pfam" id="PF07648">
    <property type="entry name" value="Kazal_2"/>
    <property type="match status" value="1"/>
</dbReference>
<feature type="transmembrane region" description="Helical" evidence="8">
    <location>
        <begin position="181"/>
        <end position="202"/>
    </location>
</feature>
<dbReference type="OMA" id="WNRRESK"/>
<keyword evidence="11" id="KW-1185">Reference proteome</keyword>
<feature type="transmembrane region" description="Helical" evidence="8">
    <location>
        <begin position="363"/>
        <end position="387"/>
    </location>
</feature>
<dbReference type="PANTHER" id="PTHR11388">
    <property type="entry name" value="ORGANIC ANION TRANSPORTER"/>
    <property type="match status" value="1"/>
</dbReference>
<dbReference type="PROSITE" id="PS50850">
    <property type="entry name" value="MFS"/>
    <property type="match status" value="1"/>
</dbReference>
<feature type="domain" description="Major facilitator superfamily (MFS) profile" evidence="9">
    <location>
        <begin position="56"/>
        <end position="644"/>
    </location>
</feature>
<dbReference type="GO" id="GO:0006811">
    <property type="term" value="P:monoatomic ion transport"/>
    <property type="evidence" value="ECO:0007669"/>
    <property type="project" value="UniProtKB-KW"/>
</dbReference>
<feature type="transmembrane region" description="Helical" evidence="8">
    <location>
        <begin position="214"/>
        <end position="236"/>
    </location>
</feature>
<comment type="similarity">
    <text evidence="2 8">Belongs to the organo anion transporter (TC 2.A.60) family.</text>
</comment>
<comment type="subcellular location">
    <subcellularLocation>
        <location evidence="1 8">Cell membrane</location>
        <topology evidence="1 8">Multi-pass membrane protein</topology>
    </subcellularLocation>
</comment>
<keyword evidence="7" id="KW-1015">Disulfide bond</keyword>
<keyword evidence="3" id="KW-1003">Cell membrane</keyword>
<evidence type="ECO:0000259" key="10">
    <source>
        <dbReference type="PROSITE" id="PS51465"/>
    </source>
</evidence>
<comment type="caution">
    <text evidence="8">Lacks conserved residue(s) required for the propagation of feature annotation.</text>
</comment>
<dbReference type="RefSeq" id="XP_035688889.1">
    <property type="nucleotide sequence ID" value="XM_035832996.1"/>
</dbReference>
<dbReference type="InterPro" id="IPR036259">
    <property type="entry name" value="MFS_trans_sf"/>
</dbReference>